<gene>
    <name evidence="2" type="ORF">I0C86_09250</name>
</gene>
<name>A0ABS0GSJ2_9ACTN</name>
<dbReference type="PANTHER" id="PTHR42850">
    <property type="entry name" value="METALLOPHOSPHOESTERASE"/>
    <property type="match status" value="1"/>
</dbReference>
<comment type="caution">
    <text evidence="2">The sequence shown here is derived from an EMBL/GenBank/DDBJ whole genome shotgun (WGS) entry which is preliminary data.</text>
</comment>
<dbReference type="EMBL" id="JADPUN010000106">
    <property type="protein sequence ID" value="MBF9129161.1"/>
    <property type="molecule type" value="Genomic_DNA"/>
</dbReference>
<dbReference type="InterPro" id="IPR029052">
    <property type="entry name" value="Metallo-depent_PP-like"/>
</dbReference>
<evidence type="ECO:0000259" key="1">
    <source>
        <dbReference type="Pfam" id="PF00149"/>
    </source>
</evidence>
<protein>
    <submittedName>
        <fullName evidence="2">Metallophosphoesterase</fullName>
    </submittedName>
</protein>
<proteinExistence type="predicted"/>
<dbReference type="Gene3D" id="3.60.21.10">
    <property type="match status" value="1"/>
</dbReference>
<dbReference type="InterPro" id="IPR004843">
    <property type="entry name" value="Calcineurin-like_PHP"/>
</dbReference>
<sequence length="207" mass="22120">MTRVIGVIGDVHGNAAALTGLLALVEARYDHLVLVGDYVNRGKDSAAVLQLLVERAGDPGRFSLVAGNHDLAFLACLESDALQHFLMIGGAATIRSYVPAVEADVLRQLRAAVPPSHLRLLRSLRSHFHEDGLLVTHAPRDVPPVQAPVLFHVYGHVPQRSLVPAVTRAAAAIDTGCATLTDGRLSCLAWPSLEVTQVDDAGREVRP</sequence>
<feature type="domain" description="Calcineurin-like phosphoesterase" evidence="1">
    <location>
        <begin position="5"/>
        <end position="78"/>
    </location>
</feature>
<accession>A0ABS0GSJ2</accession>
<dbReference type="PANTHER" id="PTHR42850:SF4">
    <property type="entry name" value="ZINC-DEPENDENT ENDOPOLYPHOSPHATASE"/>
    <property type="match status" value="1"/>
</dbReference>
<dbReference type="RefSeq" id="WP_196200799.1">
    <property type="nucleotide sequence ID" value="NZ_JADPUN010000106.1"/>
</dbReference>
<dbReference type="SUPFAM" id="SSF56300">
    <property type="entry name" value="Metallo-dependent phosphatases"/>
    <property type="match status" value="1"/>
</dbReference>
<dbReference type="Proteomes" id="UP000638560">
    <property type="component" value="Unassembled WGS sequence"/>
</dbReference>
<dbReference type="Pfam" id="PF00149">
    <property type="entry name" value="Metallophos"/>
    <property type="match status" value="1"/>
</dbReference>
<dbReference type="InterPro" id="IPR050126">
    <property type="entry name" value="Ap4A_hydrolase"/>
</dbReference>
<evidence type="ECO:0000313" key="3">
    <source>
        <dbReference type="Proteomes" id="UP000638560"/>
    </source>
</evidence>
<reference evidence="2 3" key="1">
    <citation type="submission" date="2020-11" db="EMBL/GenBank/DDBJ databases">
        <title>A novel isolate from a Black sea contaminated sediment with potential to produce alkanes: Plantactinospora alkalitolerans sp. nov.</title>
        <authorList>
            <person name="Carro L."/>
            <person name="Veyisoglu A."/>
            <person name="Guven K."/>
            <person name="Schumann P."/>
            <person name="Klenk H.-P."/>
            <person name="Sahin N."/>
        </authorList>
    </citation>
    <scope>NUCLEOTIDE SEQUENCE [LARGE SCALE GENOMIC DNA]</scope>
    <source>
        <strain evidence="2 3">S1510</strain>
    </source>
</reference>
<evidence type="ECO:0000313" key="2">
    <source>
        <dbReference type="EMBL" id="MBF9129161.1"/>
    </source>
</evidence>
<keyword evidence="3" id="KW-1185">Reference proteome</keyword>
<organism evidence="2 3">
    <name type="scientific">Plantactinospora alkalitolerans</name>
    <dbReference type="NCBI Taxonomy" id="2789879"/>
    <lineage>
        <taxon>Bacteria</taxon>
        <taxon>Bacillati</taxon>
        <taxon>Actinomycetota</taxon>
        <taxon>Actinomycetes</taxon>
        <taxon>Micromonosporales</taxon>
        <taxon>Micromonosporaceae</taxon>
        <taxon>Plantactinospora</taxon>
    </lineage>
</organism>